<reference evidence="5 6" key="1">
    <citation type="submission" date="2021-01" db="EMBL/GenBank/DDBJ databases">
        <title>Whole genome shotgun sequence of Catellatospora bangladeshensis NBRC 107357.</title>
        <authorList>
            <person name="Komaki H."/>
            <person name="Tamura T."/>
        </authorList>
    </citation>
    <scope>NUCLEOTIDE SEQUENCE [LARGE SCALE GENOMIC DNA]</scope>
    <source>
        <strain evidence="5 6">NBRC 107357</strain>
    </source>
</reference>
<keyword evidence="2" id="KW-0808">Transferase</keyword>
<protein>
    <recommendedName>
        <fullName evidence="4">Polyketide synthase-like methyltransferase domain-containing protein</fullName>
    </recommendedName>
</protein>
<dbReference type="GO" id="GO:0032259">
    <property type="term" value="P:methylation"/>
    <property type="evidence" value="ECO:0007669"/>
    <property type="project" value="UniProtKB-KW"/>
</dbReference>
<dbReference type="InterPro" id="IPR029063">
    <property type="entry name" value="SAM-dependent_MTases_sf"/>
</dbReference>
<dbReference type="InterPro" id="IPR041698">
    <property type="entry name" value="Methyltransf_25"/>
</dbReference>
<dbReference type="EMBL" id="BONF01000063">
    <property type="protein sequence ID" value="GIF86254.1"/>
    <property type="molecule type" value="Genomic_DNA"/>
</dbReference>
<dbReference type="Gene3D" id="3.40.50.150">
    <property type="entry name" value="Vaccinia Virus protein VP39"/>
    <property type="match status" value="1"/>
</dbReference>
<dbReference type="AlphaFoldDB" id="A0A8J3JYX1"/>
<evidence type="ECO:0000313" key="6">
    <source>
        <dbReference type="Proteomes" id="UP000601223"/>
    </source>
</evidence>
<accession>A0A8J3JYX1</accession>
<name>A0A8J3JYX1_9ACTN</name>
<dbReference type="GO" id="GO:0008168">
    <property type="term" value="F:methyltransferase activity"/>
    <property type="evidence" value="ECO:0007669"/>
    <property type="project" value="UniProtKB-KW"/>
</dbReference>
<dbReference type="PANTHER" id="PTHR44068">
    <property type="entry name" value="ZGC:194242"/>
    <property type="match status" value="1"/>
</dbReference>
<keyword evidence="1" id="KW-0489">Methyltransferase</keyword>
<sequence>MTSQPDTATRRDRVRRYYDRNAAAFERLGQGGASIHRAVWGPGVETREAAFHHVDELLLDILSNVDRRADVVDLGCGLGASLLYLAERADLSGDGITLSPVQAARAAELIARAGAADRVRVREGDYLALPDDLAGQADLTFSIEAFLHSPDADGYFREAARSLRPGGRLAICDDFLASKSPPASARAARRLEEFRDGWHASSLITVNQVRTLAAGHGLTLVRDIDLTPYLELRRTRDRWISALVAAGRPLRLSGEYWQSLVGGDALQWVLLHDLVEYRFLEFERIR</sequence>
<evidence type="ECO:0000256" key="2">
    <source>
        <dbReference type="ARBA" id="ARBA00022679"/>
    </source>
</evidence>
<comment type="caution">
    <text evidence="5">The sequence shown here is derived from an EMBL/GenBank/DDBJ whole genome shotgun (WGS) entry which is preliminary data.</text>
</comment>
<proteinExistence type="predicted"/>
<dbReference type="Pfam" id="PF13649">
    <property type="entry name" value="Methyltransf_25"/>
    <property type="match status" value="1"/>
</dbReference>
<dbReference type="SMART" id="SM00828">
    <property type="entry name" value="PKS_MT"/>
    <property type="match status" value="1"/>
</dbReference>
<dbReference type="InterPro" id="IPR020803">
    <property type="entry name" value="MeTfrase_dom"/>
</dbReference>
<dbReference type="Proteomes" id="UP000601223">
    <property type="component" value="Unassembled WGS sequence"/>
</dbReference>
<dbReference type="PANTHER" id="PTHR44068:SF11">
    <property type="entry name" value="GERANYL DIPHOSPHATE 2-C-METHYLTRANSFERASE"/>
    <property type="match status" value="1"/>
</dbReference>
<feature type="domain" description="Polyketide synthase-like methyltransferase" evidence="4">
    <location>
        <begin position="35"/>
        <end position="245"/>
    </location>
</feature>
<gene>
    <name evidence="5" type="ORF">Cba03nite_76030</name>
</gene>
<dbReference type="SUPFAM" id="SSF53335">
    <property type="entry name" value="S-adenosyl-L-methionine-dependent methyltransferases"/>
    <property type="match status" value="1"/>
</dbReference>
<organism evidence="5 6">
    <name type="scientific">Catellatospora bangladeshensis</name>
    <dbReference type="NCBI Taxonomy" id="310355"/>
    <lineage>
        <taxon>Bacteria</taxon>
        <taxon>Bacillati</taxon>
        <taxon>Actinomycetota</taxon>
        <taxon>Actinomycetes</taxon>
        <taxon>Micromonosporales</taxon>
        <taxon>Micromonosporaceae</taxon>
        <taxon>Catellatospora</taxon>
    </lineage>
</organism>
<dbReference type="CDD" id="cd02440">
    <property type="entry name" value="AdoMet_MTases"/>
    <property type="match status" value="1"/>
</dbReference>
<evidence type="ECO:0000256" key="3">
    <source>
        <dbReference type="ARBA" id="ARBA00022691"/>
    </source>
</evidence>
<evidence type="ECO:0000259" key="4">
    <source>
        <dbReference type="SMART" id="SM00828"/>
    </source>
</evidence>
<evidence type="ECO:0000313" key="5">
    <source>
        <dbReference type="EMBL" id="GIF86254.1"/>
    </source>
</evidence>
<dbReference type="InterPro" id="IPR050447">
    <property type="entry name" value="Erg6_SMT_methyltransf"/>
</dbReference>
<evidence type="ECO:0000256" key="1">
    <source>
        <dbReference type="ARBA" id="ARBA00022603"/>
    </source>
</evidence>
<dbReference type="RefSeq" id="WP_203757112.1">
    <property type="nucleotide sequence ID" value="NZ_BONF01000063.1"/>
</dbReference>
<keyword evidence="6" id="KW-1185">Reference proteome</keyword>
<keyword evidence="3" id="KW-0949">S-adenosyl-L-methionine</keyword>